<dbReference type="Pfam" id="PF07568">
    <property type="entry name" value="HisKA_2"/>
    <property type="match status" value="1"/>
</dbReference>
<dbReference type="Pfam" id="PF13581">
    <property type="entry name" value="HATPase_c_2"/>
    <property type="match status" value="1"/>
</dbReference>
<dbReference type="GO" id="GO:0004673">
    <property type="term" value="F:protein histidine kinase activity"/>
    <property type="evidence" value="ECO:0007669"/>
    <property type="project" value="UniProtKB-EC"/>
</dbReference>
<dbReference type="GO" id="GO:0005524">
    <property type="term" value="F:ATP binding"/>
    <property type="evidence" value="ECO:0007669"/>
    <property type="project" value="UniProtKB-KW"/>
</dbReference>
<keyword evidence="5" id="KW-0547">Nucleotide-binding</keyword>
<feature type="domain" description="Histidine kinase/HSP90-like ATPase" evidence="11">
    <location>
        <begin position="643"/>
        <end position="741"/>
    </location>
</feature>
<evidence type="ECO:0000256" key="10">
    <source>
        <dbReference type="SAM" id="SignalP"/>
    </source>
</evidence>
<dbReference type="SMART" id="SM00028">
    <property type="entry name" value="TPR"/>
    <property type="match status" value="6"/>
</dbReference>
<feature type="chain" id="PRO_5021813870" description="histidine kinase" evidence="10">
    <location>
        <begin position="20"/>
        <end position="753"/>
    </location>
</feature>
<dbReference type="SMART" id="SM00387">
    <property type="entry name" value="HATPase_c"/>
    <property type="match status" value="1"/>
</dbReference>
<dbReference type="AlphaFoldDB" id="A0A552VAL3"/>
<keyword evidence="10" id="KW-0732">Signal</keyword>
<keyword evidence="6" id="KW-0418">Kinase</keyword>
<comment type="caution">
    <text evidence="12">The sequence shown here is derived from an EMBL/GenBank/DDBJ whole genome shotgun (WGS) entry which is preliminary data.</text>
</comment>
<dbReference type="InterPro" id="IPR036890">
    <property type="entry name" value="HATPase_C_sf"/>
</dbReference>
<evidence type="ECO:0000256" key="7">
    <source>
        <dbReference type="ARBA" id="ARBA00022840"/>
    </source>
</evidence>
<keyword evidence="9" id="KW-1133">Transmembrane helix</keyword>
<dbReference type="SUPFAM" id="SSF48452">
    <property type="entry name" value="TPR-like"/>
    <property type="match status" value="3"/>
</dbReference>
<reference evidence="12 13" key="1">
    <citation type="submission" date="2019-07" db="EMBL/GenBank/DDBJ databases">
        <title>Flavobacterium sp. nov., isolated from glacier ice.</title>
        <authorList>
            <person name="Liu Q."/>
            <person name="Xin Y.-H."/>
        </authorList>
    </citation>
    <scope>NUCLEOTIDE SEQUENCE [LARGE SCALE GENOMIC DNA]</scope>
    <source>
        <strain evidence="12 13">ZT4R6</strain>
    </source>
</reference>
<dbReference type="PROSITE" id="PS50005">
    <property type="entry name" value="TPR"/>
    <property type="match status" value="1"/>
</dbReference>
<feature type="transmembrane region" description="Helical" evidence="9">
    <location>
        <begin position="495"/>
        <end position="515"/>
    </location>
</feature>
<protein>
    <recommendedName>
        <fullName evidence="2">histidine kinase</fullName>
        <ecNumber evidence="2">2.7.13.3</ecNumber>
    </recommendedName>
</protein>
<dbReference type="InterPro" id="IPR011495">
    <property type="entry name" value="Sig_transdc_His_kin_sub2_dim/P"/>
</dbReference>
<keyword evidence="8" id="KW-0802">TPR repeat</keyword>
<dbReference type="EC" id="2.7.13.3" evidence="2"/>
<evidence type="ECO:0000256" key="5">
    <source>
        <dbReference type="ARBA" id="ARBA00022741"/>
    </source>
</evidence>
<evidence type="ECO:0000259" key="11">
    <source>
        <dbReference type="SMART" id="SM00387"/>
    </source>
</evidence>
<evidence type="ECO:0000256" key="2">
    <source>
        <dbReference type="ARBA" id="ARBA00012438"/>
    </source>
</evidence>
<dbReference type="Gene3D" id="3.30.565.10">
    <property type="entry name" value="Histidine kinase-like ATPase, C-terminal domain"/>
    <property type="match status" value="1"/>
</dbReference>
<comment type="catalytic activity">
    <reaction evidence="1">
        <text>ATP + protein L-histidine = ADP + protein N-phospho-L-histidine.</text>
        <dbReference type="EC" id="2.7.13.3"/>
    </reaction>
</comment>
<evidence type="ECO:0000256" key="8">
    <source>
        <dbReference type="PROSITE-ProRule" id="PRU00339"/>
    </source>
</evidence>
<dbReference type="Proteomes" id="UP000320643">
    <property type="component" value="Unassembled WGS sequence"/>
</dbReference>
<feature type="signal peptide" evidence="10">
    <location>
        <begin position="1"/>
        <end position="19"/>
    </location>
</feature>
<sequence length="753" mass="85610">MKTLICLLFMFFAALPVMGQSGISADLKQKHATLLQATTDTARVSAYVDIGHRHILESYDKRNTKALDSAIYYMGLAEKLNSNINFKKGQAYIYTLSSRIYKVKGQFDKAEEQAQKAVDIITQTGTKTEQADAYTFLAASAVEVRKPAQSIVYFEMARKYYKESGNKFGEASALLNVAYMRSADGKLEQSITELEECLALFKSIDYKQIQRVYSLLAIANNRLGKYDKALEYGLQGVRVVDELNDKGMATAELYKFMGVIYSNLGELDKTYTYFSKALALGKNFNYEEFVSDVEGSLVTVLIQLKRYKEAQGYLKSLETKYKNLRPGVKEQVVVNSINAYMNIKNFTAAAKYLPDVYEILETFPKTDYRRSRYYSLLSDYHFRSGNYDESRKWITADQKLNEKIKNPGRLQEIHHMLFRLDSVKSDYESSIAHLKTQQAYKDSLFSLEKSAAINKLQIEYDTEKKNKELLIKDKSNRLLKKQAELQQSRLSQATLVRNVSLAGIVLLFVIIGFIYRRYLLNQRIRREINLKNSTLQSLLNEKEWLLKEIHHRVKNNLQIVMSLLNTQSHFLSDAAAKAAIKNSQHRIHSMSLIHKKLYQSDNVVSINMQVYINELIEYFKQSFDTGQRIRFEADIEPIELKTSQAVPLGLILNEAIINAIKHAFPADREGLISITLKNTSLNNAVLTIKDNGVGMDSNPDDKTLSSLGLKLINGFSGELDGHLAFVNNSGLTICLEFGINKTLVKENLAKESA</sequence>
<gene>
    <name evidence="12" type="ORF">FMM05_02460</name>
</gene>
<evidence type="ECO:0000256" key="9">
    <source>
        <dbReference type="SAM" id="Phobius"/>
    </source>
</evidence>
<evidence type="ECO:0000256" key="4">
    <source>
        <dbReference type="ARBA" id="ARBA00022679"/>
    </source>
</evidence>
<keyword evidence="4" id="KW-0808">Transferase</keyword>
<evidence type="ECO:0000313" key="12">
    <source>
        <dbReference type="EMBL" id="TRW27523.1"/>
    </source>
</evidence>
<accession>A0A552VAL3</accession>
<keyword evidence="9" id="KW-0472">Membrane</keyword>
<keyword evidence="13" id="KW-1185">Reference proteome</keyword>
<dbReference type="EMBL" id="VJVZ01000001">
    <property type="protein sequence ID" value="TRW27523.1"/>
    <property type="molecule type" value="Genomic_DNA"/>
</dbReference>
<dbReference type="PANTHER" id="PTHR41523">
    <property type="entry name" value="TWO-COMPONENT SYSTEM SENSOR PROTEIN"/>
    <property type="match status" value="1"/>
</dbReference>
<proteinExistence type="predicted"/>
<keyword evidence="7" id="KW-0067">ATP-binding</keyword>
<dbReference type="InterPro" id="IPR003594">
    <property type="entry name" value="HATPase_dom"/>
</dbReference>
<evidence type="ECO:0000256" key="1">
    <source>
        <dbReference type="ARBA" id="ARBA00000085"/>
    </source>
</evidence>
<dbReference type="RefSeq" id="WP_143371751.1">
    <property type="nucleotide sequence ID" value="NZ_VJVZ01000001.1"/>
</dbReference>
<keyword evidence="9" id="KW-0812">Transmembrane</keyword>
<evidence type="ECO:0000256" key="6">
    <source>
        <dbReference type="ARBA" id="ARBA00022777"/>
    </source>
</evidence>
<name>A0A552VAL3_9FLAO</name>
<dbReference type="Gene3D" id="1.25.40.10">
    <property type="entry name" value="Tetratricopeptide repeat domain"/>
    <property type="match status" value="2"/>
</dbReference>
<keyword evidence="3" id="KW-0597">Phosphoprotein</keyword>
<evidence type="ECO:0000256" key="3">
    <source>
        <dbReference type="ARBA" id="ARBA00022553"/>
    </source>
</evidence>
<dbReference type="PANTHER" id="PTHR41523:SF8">
    <property type="entry name" value="ETHYLENE RESPONSE SENSOR PROTEIN"/>
    <property type="match status" value="1"/>
</dbReference>
<dbReference type="SUPFAM" id="SSF55874">
    <property type="entry name" value="ATPase domain of HSP90 chaperone/DNA topoisomerase II/histidine kinase"/>
    <property type="match status" value="1"/>
</dbReference>
<dbReference type="Gene3D" id="3.30.450.20">
    <property type="entry name" value="PAS domain"/>
    <property type="match status" value="1"/>
</dbReference>
<dbReference type="InterPro" id="IPR019734">
    <property type="entry name" value="TPR_rpt"/>
</dbReference>
<dbReference type="Pfam" id="PF13424">
    <property type="entry name" value="TPR_12"/>
    <property type="match status" value="1"/>
</dbReference>
<dbReference type="OrthoDB" id="9767435at2"/>
<organism evidence="12 13">
    <name type="scientific">Flavobacterium zepuense</name>
    <dbReference type="NCBI Taxonomy" id="2593302"/>
    <lineage>
        <taxon>Bacteria</taxon>
        <taxon>Pseudomonadati</taxon>
        <taxon>Bacteroidota</taxon>
        <taxon>Flavobacteriia</taxon>
        <taxon>Flavobacteriales</taxon>
        <taxon>Flavobacteriaceae</taxon>
        <taxon>Flavobacterium</taxon>
    </lineage>
</organism>
<feature type="repeat" description="TPR" evidence="8">
    <location>
        <begin position="251"/>
        <end position="284"/>
    </location>
</feature>
<dbReference type="InterPro" id="IPR011990">
    <property type="entry name" value="TPR-like_helical_dom_sf"/>
</dbReference>
<evidence type="ECO:0000313" key="13">
    <source>
        <dbReference type="Proteomes" id="UP000320643"/>
    </source>
</evidence>